<accession>A0A7Y0FP48</accession>
<organism evidence="1 2">
    <name type="scientific">Hymenobacter polaris</name>
    <dbReference type="NCBI Taxonomy" id="2682546"/>
    <lineage>
        <taxon>Bacteria</taxon>
        <taxon>Pseudomonadati</taxon>
        <taxon>Bacteroidota</taxon>
        <taxon>Cytophagia</taxon>
        <taxon>Cytophagales</taxon>
        <taxon>Hymenobacteraceae</taxon>
        <taxon>Hymenobacter</taxon>
    </lineage>
</organism>
<evidence type="ECO:0008006" key="3">
    <source>
        <dbReference type="Google" id="ProtNLM"/>
    </source>
</evidence>
<dbReference type="RefSeq" id="WP_169533286.1">
    <property type="nucleotide sequence ID" value="NZ_JABBGH010000003.1"/>
</dbReference>
<dbReference type="EMBL" id="JABBGH010000003">
    <property type="protein sequence ID" value="NML67633.1"/>
    <property type="molecule type" value="Genomic_DNA"/>
</dbReference>
<proteinExistence type="predicted"/>
<evidence type="ECO:0000313" key="2">
    <source>
        <dbReference type="Proteomes" id="UP000559626"/>
    </source>
</evidence>
<comment type="caution">
    <text evidence="1">The sequence shown here is derived from an EMBL/GenBank/DDBJ whole genome shotgun (WGS) entry which is preliminary data.</text>
</comment>
<gene>
    <name evidence="1" type="ORF">HHL22_20725</name>
</gene>
<dbReference type="Proteomes" id="UP000559626">
    <property type="component" value="Unassembled WGS sequence"/>
</dbReference>
<reference evidence="1 2" key="1">
    <citation type="submission" date="2020-04" db="EMBL/GenBank/DDBJ databases">
        <title>Hymenobacter polaris sp. nov., isolated from Arctic soil.</title>
        <authorList>
            <person name="Dahal R.H."/>
        </authorList>
    </citation>
    <scope>NUCLEOTIDE SEQUENCE [LARGE SCALE GENOMIC DNA]</scope>
    <source>
        <strain evidence="1 2">RP-2-7</strain>
    </source>
</reference>
<dbReference type="AlphaFoldDB" id="A0A7Y0FP48"/>
<name>A0A7Y0FP48_9BACT</name>
<sequence>MKTTDTPGVVLKPEAPGTYTLLTGEAQRPLQHPARLGYAGRLDTPRLFLTPKEDNYDPLQCTFEVDAENNKVRFVGTEKSHESADVITGSLTPSDAIEQFKLNTGHRWGVAQLIELVKRMRPYFASQEQQVALITSLRNWSIGVNKLFEEASNQDGNARRAVTVKVEGSAPAPFKLHLPIYKGYPKETFEVEFGVDAESSAGVKLYLDSPQLLDLLLDKKEEYIKQEVEYFTGFGCSVIYVS</sequence>
<keyword evidence="2" id="KW-1185">Reference proteome</keyword>
<protein>
    <recommendedName>
        <fullName evidence="3">DUF2303 family protein</fullName>
    </recommendedName>
</protein>
<evidence type="ECO:0000313" key="1">
    <source>
        <dbReference type="EMBL" id="NML67633.1"/>
    </source>
</evidence>